<accession>A0ACD2ZZX2</accession>
<protein>
    <submittedName>
        <fullName evidence="1">Uncharacterized protein</fullName>
    </submittedName>
</protein>
<keyword evidence="2" id="KW-1185">Reference proteome</keyword>
<proteinExistence type="predicted"/>
<dbReference type="EMBL" id="ML209169">
    <property type="protein sequence ID" value="TFK58856.1"/>
    <property type="molecule type" value="Genomic_DNA"/>
</dbReference>
<name>A0ACD2ZZX2_9AGAR</name>
<gene>
    <name evidence="1" type="ORF">BDN72DRAFT_906359</name>
</gene>
<organism evidence="1 2">
    <name type="scientific">Pluteus cervinus</name>
    <dbReference type="NCBI Taxonomy" id="181527"/>
    <lineage>
        <taxon>Eukaryota</taxon>
        <taxon>Fungi</taxon>
        <taxon>Dikarya</taxon>
        <taxon>Basidiomycota</taxon>
        <taxon>Agaricomycotina</taxon>
        <taxon>Agaricomycetes</taxon>
        <taxon>Agaricomycetidae</taxon>
        <taxon>Agaricales</taxon>
        <taxon>Pluteineae</taxon>
        <taxon>Pluteaceae</taxon>
        <taxon>Pluteus</taxon>
    </lineage>
</organism>
<sequence length="113" mass="12422">MNRSRQNHLTLPSTTVLDHAVSKVVFHTTNVGAIYKVHPIVDTLDPSVQLAGIRYTHCFHTIQPNLSLKLPPAPILTIPTSVPKRSSHPARSGLASPGQTPRPYTYPRGIRQS</sequence>
<reference evidence="1 2" key="1">
    <citation type="journal article" date="2019" name="Nat. Ecol. Evol.">
        <title>Megaphylogeny resolves global patterns of mushroom evolution.</title>
        <authorList>
            <person name="Varga T."/>
            <person name="Krizsan K."/>
            <person name="Foldi C."/>
            <person name="Dima B."/>
            <person name="Sanchez-Garcia M."/>
            <person name="Sanchez-Ramirez S."/>
            <person name="Szollosi G.J."/>
            <person name="Szarkandi J.G."/>
            <person name="Papp V."/>
            <person name="Albert L."/>
            <person name="Andreopoulos W."/>
            <person name="Angelini C."/>
            <person name="Antonin V."/>
            <person name="Barry K.W."/>
            <person name="Bougher N.L."/>
            <person name="Buchanan P."/>
            <person name="Buyck B."/>
            <person name="Bense V."/>
            <person name="Catcheside P."/>
            <person name="Chovatia M."/>
            <person name="Cooper J."/>
            <person name="Damon W."/>
            <person name="Desjardin D."/>
            <person name="Finy P."/>
            <person name="Geml J."/>
            <person name="Haridas S."/>
            <person name="Hughes K."/>
            <person name="Justo A."/>
            <person name="Karasinski D."/>
            <person name="Kautmanova I."/>
            <person name="Kiss B."/>
            <person name="Kocsube S."/>
            <person name="Kotiranta H."/>
            <person name="LaButti K.M."/>
            <person name="Lechner B.E."/>
            <person name="Liimatainen K."/>
            <person name="Lipzen A."/>
            <person name="Lukacs Z."/>
            <person name="Mihaltcheva S."/>
            <person name="Morgado L.N."/>
            <person name="Niskanen T."/>
            <person name="Noordeloos M.E."/>
            <person name="Ohm R.A."/>
            <person name="Ortiz-Santana B."/>
            <person name="Ovrebo C."/>
            <person name="Racz N."/>
            <person name="Riley R."/>
            <person name="Savchenko A."/>
            <person name="Shiryaev A."/>
            <person name="Soop K."/>
            <person name="Spirin V."/>
            <person name="Szebenyi C."/>
            <person name="Tomsovsky M."/>
            <person name="Tulloss R.E."/>
            <person name="Uehling J."/>
            <person name="Grigoriev I.V."/>
            <person name="Vagvolgyi C."/>
            <person name="Papp T."/>
            <person name="Martin F.M."/>
            <person name="Miettinen O."/>
            <person name="Hibbett D.S."/>
            <person name="Nagy L.G."/>
        </authorList>
    </citation>
    <scope>NUCLEOTIDE SEQUENCE [LARGE SCALE GENOMIC DNA]</scope>
    <source>
        <strain evidence="1 2">NL-1719</strain>
    </source>
</reference>
<evidence type="ECO:0000313" key="1">
    <source>
        <dbReference type="EMBL" id="TFK58856.1"/>
    </source>
</evidence>
<evidence type="ECO:0000313" key="2">
    <source>
        <dbReference type="Proteomes" id="UP000308600"/>
    </source>
</evidence>
<dbReference type="Proteomes" id="UP000308600">
    <property type="component" value="Unassembled WGS sequence"/>
</dbReference>